<feature type="binding site" evidence="13">
    <location>
        <position position="112"/>
    </location>
    <ligand>
        <name>K(+)</name>
        <dbReference type="ChEBI" id="CHEBI:29103"/>
    </ligand>
</feature>
<feature type="transmembrane region" description="Helical" evidence="14">
    <location>
        <begin position="463"/>
        <end position="484"/>
    </location>
</feature>
<keyword evidence="7 14" id="KW-0812">Transmembrane</keyword>
<evidence type="ECO:0000313" key="15">
    <source>
        <dbReference type="EMBL" id="TCS69723.1"/>
    </source>
</evidence>
<dbReference type="EMBL" id="SLZY01000019">
    <property type="protein sequence ID" value="TCS69723.1"/>
    <property type="molecule type" value="Genomic_DNA"/>
</dbReference>
<reference evidence="15 16" key="1">
    <citation type="submission" date="2019-03" db="EMBL/GenBank/DDBJ databases">
        <title>Genomic Encyclopedia of Type Strains, Phase IV (KMG-IV): sequencing the most valuable type-strain genomes for metagenomic binning, comparative biology and taxonomic classification.</title>
        <authorList>
            <person name="Goeker M."/>
        </authorList>
    </citation>
    <scope>NUCLEOTIDE SEQUENCE [LARGE SCALE GENOMIC DNA]</scope>
    <source>
        <strain evidence="15 16">DSM 103923</strain>
    </source>
</reference>
<dbReference type="AlphaFoldDB" id="A0A4R3JUF0"/>
<evidence type="ECO:0000256" key="10">
    <source>
        <dbReference type="ARBA" id="ARBA00023065"/>
    </source>
</evidence>
<keyword evidence="11 12" id="KW-0472">Membrane</keyword>
<feature type="transmembrane region" description="Helical" evidence="14">
    <location>
        <begin position="133"/>
        <end position="154"/>
    </location>
</feature>
<feature type="transmembrane region" description="Helical" evidence="14">
    <location>
        <begin position="241"/>
        <end position="261"/>
    </location>
</feature>
<feature type="transmembrane region" description="Helical" evidence="14">
    <location>
        <begin position="277"/>
        <end position="295"/>
    </location>
</feature>
<keyword evidence="5 12" id="KW-0997">Cell inner membrane</keyword>
<feature type="binding site" evidence="13">
    <location>
        <position position="222"/>
    </location>
    <ligand>
        <name>K(+)</name>
        <dbReference type="ChEBI" id="CHEBI:29103"/>
    </ligand>
</feature>
<keyword evidence="8 12" id="KW-0630">Potassium</keyword>
<comment type="subcellular location">
    <subcellularLocation>
        <location evidence="1 12">Cell inner membrane</location>
        <topology evidence="1 12">Multi-pass membrane protein</topology>
    </subcellularLocation>
</comment>
<dbReference type="Pfam" id="PF02386">
    <property type="entry name" value="TrkH"/>
    <property type="match status" value="1"/>
</dbReference>
<dbReference type="PIRSF" id="PIRSF006247">
    <property type="entry name" value="TrkH"/>
    <property type="match status" value="1"/>
</dbReference>
<evidence type="ECO:0000256" key="1">
    <source>
        <dbReference type="ARBA" id="ARBA00004429"/>
    </source>
</evidence>
<gene>
    <name evidence="15" type="ORF">EDC61_11921</name>
</gene>
<evidence type="ECO:0000256" key="11">
    <source>
        <dbReference type="ARBA" id="ARBA00023136"/>
    </source>
</evidence>
<feature type="binding site" evidence="13">
    <location>
        <position position="436"/>
    </location>
    <ligand>
        <name>K(+)</name>
        <dbReference type="ChEBI" id="CHEBI:29103"/>
    </ligand>
</feature>
<feature type="transmembrane region" description="Helical" evidence="14">
    <location>
        <begin position="7"/>
        <end position="29"/>
    </location>
</feature>
<dbReference type="GO" id="GO:0015379">
    <property type="term" value="F:potassium:chloride symporter activity"/>
    <property type="evidence" value="ECO:0007669"/>
    <property type="project" value="InterPro"/>
</dbReference>
<feature type="transmembrane region" description="Helical" evidence="14">
    <location>
        <begin position="41"/>
        <end position="59"/>
    </location>
</feature>
<feature type="transmembrane region" description="Helical" evidence="14">
    <location>
        <begin position="394"/>
        <end position="418"/>
    </location>
</feature>
<keyword evidence="10 12" id="KW-0406">Ion transport</keyword>
<evidence type="ECO:0000256" key="5">
    <source>
        <dbReference type="ARBA" id="ARBA00022519"/>
    </source>
</evidence>
<accession>A0A4R3JUF0</accession>
<keyword evidence="3 12" id="KW-0813">Transport</keyword>
<feature type="transmembrane region" description="Helical" evidence="14">
    <location>
        <begin position="187"/>
        <end position="209"/>
    </location>
</feature>
<evidence type="ECO:0000256" key="13">
    <source>
        <dbReference type="PIRSR" id="PIRSR006247-1"/>
    </source>
</evidence>
<dbReference type="PANTHER" id="PTHR32024">
    <property type="entry name" value="TRK SYSTEM POTASSIUM UPTAKE PROTEIN TRKG-RELATED"/>
    <property type="match status" value="1"/>
</dbReference>
<dbReference type="GO" id="GO:0005886">
    <property type="term" value="C:plasma membrane"/>
    <property type="evidence" value="ECO:0007669"/>
    <property type="project" value="UniProtKB-SubCell"/>
</dbReference>
<dbReference type="OrthoDB" id="9810952at2"/>
<keyword evidence="4 12" id="KW-1003">Cell membrane</keyword>
<name>A0A4R3JUF0_9PROT</name>
<comment type="function">
    <text evidence="12">Low-affinity potassium transport system. Interacts with Trk system potassium uptake protein TrkA.</text>
</comment>
<evidence type="ECO:0000313" key="16">
    <source>
        <dbReference type="Proteomes" id="UP000295135"/>
    </source>
</evidence>
<dbReference type="GO" id="GO:0046872">
    <property type="term" value="F:metal ion binding"/>
    <property type="evidence" value="ECO:0007669"/>
    <property type="project" value="UniProtKB-KW"/>
</dbReference>
<dbReference type="Proteomes" id="UP000295135">
    <property type="component" value="Unassembled WGS sequence"/>
</dbReference>
<dbReference type="PANTHER" id="PTHR32024:SF2">
    <property type="entry name" value="TRK SYSTEM POTASSIUM UPTAKE PROTEIN TRKG-RELATED"/>
    <property type="match status" value="1"/>
</dbReference>
<evidence type="ECO:0000256" key="7">
    <source>
        <dbReference type="ARBA" id="ARBA00022692"/>
    </source>
</evidence>
<keyword evidence="16" id="KW-1185">Reference proteome</keyword>
<dbReference type="InterPro" id="IPR004772">
    <property type="entry name" value="TrkH"/>
</dbReference>
<feature type="transmembrane region" description="Helical" evidence="14">
    <location>
        <begin position="329"/>
        <end position="349"/>
    </location>
</feature>
<evidence type="ECO:0000256" key="6">
    <source>
        <dbReference type="ARBA" id="ARBA00022538"/>
    </source>
</evidence>
<evidence type="ECO:0000256" key="9">
    <source>
        <dbReference type="ARBA" id="ARBA00022989"/>
    </source>
</evidence>
<comment type="caution">
    <text evidence="15">The sequence shown here is derived from an EMBL/GenBank/DDBJ whole genome shotgun (WGS) entry which is preliminary data.</text>
</comment>
<sequence>MQDRLIPILKVLGMVIALFGLTMLFPLVISEAMADAARHAHDEAVLATIGSGVFLWLLTRHNKRELRSRDGFLLVVLIWTVLPIFAALPLLIYLPDLSFTDAYFETMSGLTTTGATVLSGLDNLPASINIWRAQLHLLGGLGVIVLVVAVLPLLGVGGRQMYKAETPGPMKDTKLTPRMEETAKGLWVVYLFFTLLCFIAFWLGGMGWVDAVVHAFSVMGLGGFSSHDASFGHFNSPLLEGIAVVFALIAGMNFATHFLAFRQRSFHPYRVDPELRWYLFIVLGSCLGLALFLWYQDVYVDFLTALRYASFNTISVATTMGLANADFNAWPYFAGLWMLFLCSFSTSAGSTGGGIKMMRAILLYKQVYRELVHLLHPNANLLTRLGGVPVTNKITYAVLAYLFIYIASIVVLSFVLIASGLDVFTAFSAVVATINNTGPGLNQVGPATTYAVLTDFQTWVCSFSMLLGRLELFTLLVVLTPAFWRK</sequence>
<evidence type="ECO:0000256" key="4">
    <source>
        <dbReference type="ARBA" id="ARBA00022475"/>
    </source>
</evidence>
<proteinExistence type="inferred from homology"/>
<evidence type="ECO:0000256" key="12">
    <source>
        <dbReference type="PIRNR" id="PIRNR006247"/>
    </source>
</evidence>
<comment type="similarity">
    <text evidence="2 12">Belongs to the TrkH potassium transport family.</text>
</comment>
<protein>
    <recommendedName>
        <fullName evidence="12">Trk system potassium uptake protein</fullName>
    </recommendedName>
</protein>
<feature type="binding site" evidence="13">
    <location>
        <position position="319"/>
    </location>
    <ligand>
        <name>K(+)</name>
        <dbReference type="ChEBI" id="CHEBI:29103"/>
    </ligand>
</feature>
<evidence type="ECO:0000256" key="14">
    <source>
        <dbReference type="SAM" id="Phobius"/>
    </source>
</evidence>
<keyword evidence="6 12" id="KW-0633">Potassium transport</keyword>
<dbReference type="RefSeq" id="WP_126457969.1">
    <property type="nucleotide sequence ID" value="NZ_AP018721.1"/>
</dbReference>
<evidence type="ECO:0000256" key="8">
    <source>
        <dbReference type="ARBA" id="ARBA00022958"/>
    </source>
</evidence>
<keyword evidence="9 14" id="KW-1133">Transmembrane helix</keyword>
<feature type="binding site" evidence="13">
    <location>
        <position position="113"/>
    </location>
    <ligand>
        <name>K(+)</name>
        <dbReference type="ChEBI" id="CHEBI:29103"/>
    </ligand>
</feature>
<feature type="binding site" evidence="13">
    <location>
        <position position="221"/>
    </location>
    <ligand>
        <name>K(+)</name>
        <dbReference type="ChEBI" id="CHEBI:29103"/>
    </ligand>
</feature>
<evidence type="ECO:0000256" key="2">
    <source>
        <dbReference type="ARBA" id="ARBA00009137"/>
    </source>
</evidence>
<keyword evidence="13" id="KW-0479">Metal-binding</keyword>
<feature type="transmembrane region" description="Helical" evidence="14">
    <location>
        <begin position="71"/>
        <end position="94"/>
    </location>
</feature>
<organism evidence="15 16">
    <name type="scientific">Sulfuritortus calidifontis</name>
    <dbReference type="NCBI Taxonomy" id="1914471"/>
    <lineage>
        <taxon>Bacteria</taxon>
        <taxon>Pseudomonadati</taxon>
        <taxon>Pseudomonadota</taxon>
        <taxon>Betaproteobacteria</taxon>
        <taxon>Nitrosomonadales</taxon>
        <taxon>Thiobacillaceae</taxon>
        <taxon>Sulfuritortus</taxon>
    </lineage>
</organism>
<evidence type="ECO:0000256" key="3">
    <source>
        <dbReference type="ARBA" id="ARBA00022448"/>
    </source>
</evidence>
<dbReference type="InterPro" id="IPR003445">
    <property type="entry name" value="Cat_transpt"/>
</dbReference>